<dbReference type="Proteomes" id="UP000294555">
    <property type="component" value="Unassembled WGS sequence"/>
</dbReference>
<proteinExistence type="inferred from homology"/>
<protein>
    <submittedName>
        <fullName evidence="5">Short-subunit dehydrogenase</fullName>
    </submittedName>
</protein>
<dbReference type="Gene3D" id="3.40.50.720">
    <property type="entry name" value="NAD(P)-binding Rossmann-like Domain"/>
    <property type="match status" value="1"/>
</dbReference>
<dbReference type="InterPro" id="IPR002347">
    <property type="entry name" value="SDR_fam"/>
</dbReference>
<dbReference type="GO" id="GO:0016491">
    <property type="term" value="F:oxidoreductase activity"/>
    <property type="evidence" value="ECO:0007669"/>
    <property type="project" value="UniProtKB-KW"/>
</dbReference>
<dbReference type="OrthoDB" id="9803333at2"/>
<evidence type="ECO:0000256" key="3">
    <source>
        <dbReference type="ARBA" id="ARBA00023002"/>
    </source>
</evidence>
<evidence type="ECO:0000256" key="2">
    <source>
        <dbReference type="ARBA" id="ARBA00022857"/>
    </source>
</evidence>
<dbReference type="PRINTS" id="PR00081">
    <property type="entry name" value="GDHRDH"/>
</dbReference>
<evidence type="ECO:0000313" key="5">
    <source>
        <dbReference type="EMBL" id="TCL05080.1"/>
    </source>
</evidence>
<dbReference type="EMBL" id="SJOI01000001">
    <property type="protein sequence ID" value="TCL05080.1"/>
    <property type="molecule type" value="Genomic_DNA"/>
</dbReference>
<dbReference type="GO" id="GO:0016020">
    <property type="term" value="C:membrane"/>
    <property type="evidence" value="ECO:0007669"/>
    <property type="project" value="TreeGrafter"/>
</dbReference>
<dbReference type="PANTHER" id="PTHR43490:SF99">
    <property type="entry name" value="SHORT-CHAIN DEHYDROGENASE_REDUCTASE"/>
    <property type="match status" value="1"/>
</dbReference>
<evidence type="ECO:0000313" key="6">
    <source>
        <dbReference type="Proteomes" id="UP000294555"/>
    </source>
</evidence>
<evidence type="ECO:0000256" key="4">
    <source>
        <dbReference type="RuleBase" id="RU000363"/>
    </source>
</evidence>
<organism evidence="5 6">
    <name type="scientific">Sodalis ligni</name>
    <dbReference type="NCBI Taxonomy" id="2697027"/>
    <lineage>
        <taxon>Bacteria</taxon>
        <taxon>Pseudomonadati</taxon>
        <taxon>Pseudomonadota</taxon>
        <taxon>Gammaproteobacteria</taxon>
        <taxon>Enterobacterales</taxon>
        <taxon>Bruguierivoracaceae</taxon>
        <taxon>Sodalis</taxon>
    </lineage>
</organism>
<keyword evidence="2" id="KW-0521">NADP</keyword>
<dbReference type="Pfam" id="PF00106">
    <property type="entry name" value="adh_short"/>
    <property type="match status" value="1"/>
</dbReference>
<reference evidence="5 6" key="1">
    <citation type="submission" date="2019-02" db="EMBL/GenBank/DDBJ databases">
        <title>Investigation of anaerobic lignin degradation for improved lignocellulosic biofuels.</title>
        <authorList>
            <person name="Deangelis K."/>
        </authorList>
    </citation>
    <scope>NUCLEOTIDE SEQUENCE [LARGE SCALE GENOMIC DNA]</scope>
    <source>
        <strain evidence="5 6">159R</strain>
    </source>
</reference>
<accession>A0A4R1NLI7</accession>
<dbReference type="PRINTS" id="PR00080">
    <property type="entry name" value="SDRFAMILY"/>
</dbReference>
<sequence>MQNLPPVSHTALITGVSRSLGLGFAVARQLAEQNYHVILAARDETQAERLAAKLREAGHNATALRLDLADRSSIYEAADRLSRMIDRLDVLVNNASPMPDFCTRSALEIDLDALHSAFEIIVFGCWGLIQSLLPLLRKAPAARIVNVSSAAARQIENRDSGPLFSPAYSLAKHTLNTLTATLATALADTPILINAVDPGPVASHPERGDDAYDRSPAEAAKGVVWAATLEDGGPSGGLFYDDKPITVGLP</sequence>
<comment type="similarity">
    <text evidence="1 4">Belongs to the short-chain dehydrogenases/reductases (SDR) family.</text>
</comment>
<name>A0A4R1NLI7_9GAMM</name>
<comment type="caution">
    <text evidence="5">The sequence shown here is derived from an EMBL/GenBank/DDBJ whole genome shotgun (WGS) entry which is preliminary data.</text>
</comment>
<dbReference type="SUPFAM" id="SSF51735">
    <property type="entry name" value="NAD(P)-binding Rossmann-fold domains"/>
    <property type="match status" value="1"/>
</dbReference>
<gene>
    <name evidence="5" type="ORF">EZJ58_3237</name>
</gene>
<evidence type="ECO:0000256" key="1">
    <source>
        <dbReference type="ARBA" id="ARBA00006484"/>
    </source>
</evidence>
<dbReference type="RefSeq" id="WP_132923812.1">
    <property type="nucleotide sequence ID" value="NZ_SJOI01000001.1"/>
</dbReference>
<dbReference type="InterPro" id="IPR036291">
    <property type="entry name" value="NAD(P)-bd_dom_sf"/>
</dbReference>
<dbReference type="PANTHER" id="PTHR43490">
    <property type="entry name" value="(+)-NEOMENTHOL DEHYDROGENASE"/>
    <property type="match status" value="1"/>
</dbReference>
<keyword evidence="3" id="KW-0560">Oxidoreductase</keyword>
<dbReference type="AlphaFoldDB" id="A0A4R1NLI7"/>
<keyword evidence="6" id="KW-1185">Reference proteome</keyword>